<feature type="domain" description="HPt" evidence="20">
    <location>
        <begin position="830"/>
        <end position="923"/>
    </location>
</feature>
<comment type="subcellular location">
    <subcellularLocation>
        <location evidence="2">Cell membrane</location>
        <topology evidence="2">Multi-pass membrane protein</topology>
    </subcellularLocation>
</comment>
<proteinExistence type="predicted"/>
<dbReference type="Pfam" id="PF00512">
    <property type="entry name" value="HisKA"/>
    <property type="match status" value="1"/>
</dbReference>
<dbReference type="Gene3D" id="1.20.120.160">
    <property type="entry name" value="HPT domain"/>
    <property type="match status" value="1"/>
</dbReference>
<dbReference type="PROSITE" id="PS50109">
    <property type="entry name" value="HIS_KIN"/>
    <property type="match status" value="1"/>
</dbReference>
<name>A0ABV7FIN6_9GAMM</name>
<dbReference type="PROSITE" id="PS50894">
    <property type="entry name" value="HPT"/>
    <property type="match status" value="1"/>
</dbReference>
<keyword evidence="12" id="KW-0902">Two-component regulatory system</keyword>
<dbReference type="InterPro" id="IPR005467">
    <property type="entry name" value="His_kinase_dom"/>
</dbReference>
<feature type="modified residue" description="Phosphohistidine" evidence="14">
    <location>
        <position position="869"/>
    </location>
</feature>
<keyword evidence="4" id="KW-1003">Cell membrane</keyword>
<keyword evidence="9" id="KW-0418">Kinase</keyword>
<keyword evidence="10" id="KW-0067">ATP-binding</keyword>
<evidence type="ECO:0000259" key="20">
    <source>
        <dbReference type="PROSITE" id="PS50894"/>
    </source>
</evidence>
<accession>A0ABV7FIN6</accession>
<keyword evidence="8" id="KW-0547">Nucleotide-binding</keyword>
<dbReference type="SUPFAM" id="SSF158472">
    <property type="entry name" value="HAMP domain-like"/>
    <property type="match status" value="1"/>
</dbReference>
<evidence type="ECO:0000256" key="15">
    <source>
        <dbReference type="PROSITE-ProRule" id="PRU00169"/>
    </source>
</evidence>
<dbReference type="Pfam" id="PF00072">
    <property type="entry name" value="Response_reg"/>
    <property type="match status" value="1"/>
</dbReference>
<comment type="catalytic activity">
    <reaction evidence="1">
        <text>ATP + protein L-histidine = ADP + protein N-phospho-L-histidine.</text>
        <dbReference type="EC" id="2.7.13.3"/>
    </reaction>
</comment>
<dbReference type="PROSITE" id="PS50885">
    <property type="entry name" value="HAMP"/>
    <property type="match status" value="1"/>
</dbReference>
<feature type="modified residue" description="4-aspartylphosphate" evidence="15">
    <location>
        <position position="718"/>
    </location>
</feature>
<dbReference type="InterPro" id="IPR036641">
    <property type="entry name" value="HPT_dom_sf"/>
</dbReference>
<evidence type="ECO:0000313" key="22">
    <source>
        <dbReference type="Proteomes" id="UP001595555"/>
    </source>
</evidence>
<dbReference type="CDD" id="cd06225">
    <property type="entry name" value="HAMP"/>
    <property type="match status" value="1"/>
</dbReference>
<dbReference type="PROSITE" id="PS50110">
    <property type="entry name" value="RESPONSE_REGULATORY"/>
    <property type="match status" value="1"/>
</dbReference>
<dbReference type="EMBL" id="JBHRTF010000004">
    <property type="protein sequence ID" value="MFC3116493.1"/>
    <property type="molecule type" value="Genomic_DNA"/>
</dbReference>
<feature type="transmembrane region" description="Helical" evidence="16">
    <location>
        <begin position="20"/>
        <end position="40"/>
    </location>
</feature>
<organism evidence="21 22">
    <name type="scientific">Cellvibrio fontiphilus</name>
    <dbReference type="NCBI Taxonomy" id="1815559"/>
    <lineage>
        <taxon>Bacteria</taxon>
        <taxon>Pseudomonadati</taxon>
        <taxon>Pseudomonadota</taxon>
        <taxon>Gammaproteobacteria</taxon>
        <taxon>Cellvibrionales</taxon>
        <taxon>Cellvibrionaceae</taxon>
        <taxon>Cellvibrio</taxon>
    </lineage>
</organism>
<dbReference type="SMART" id="SM00388">
    <property type="entry name" value="HisKA"/>
    <property type="match status" value="1"/>
</dbReference>
<feature type="transmembrane region" description="Helical" evidence="16">
    <location>
        <begin position="164"/>
        <end position="188"/>
    </location>
</feature>
<dbReference type="InterPro" id="IPR001789">
    <property type="entry name" value="Sig_transdc_resp-reg_receiver"/>
</dbReference>
<evidence type="ECO:0000256" key="1">
    <source>
        <dbReference type="ARBA" id="ARBA00000085"/>
    </source>
</evidence>
<dbReference type="PRINTS" id="PR00344">
    <property type="entry name" value="BCTRLSENSOR"/>
</dbReference>
<evidence type="ECO:0000259" key="18">
    <source>
        <dbReference type="PROSITE" id="PS50110"/>
    </source>
</evidence>
<dbReference type="SUPFAM" id="SSF47226">
    <property type="entry name" value="Histidine-containing phosphotransfer domain, HPT domain"/>
    <property type="match status" value="1"/>
</dbReference>
<dbReference type="Gene3D" id="6.10.340.10">
    <property type="match status" value="1"/>
</dbReference>
<dbReference type="InterPro" id="IPR003661">
    <property type="entry name" value="HisK_dim/P_dom"/>
</dbReference>
<dbReference type="SUPFAM" id="SSF47384">
    <property type="entry name" value="Homodimeric domain of signal transducing histidine kinase"/>
    <property type="match status" value="1"/>
</dbReference>
<evidence type="ECO:0000256" key="6">
    <source>
        <dbReference type="ARBA" id="ARBA00022679"/>
    </source>
</evidence>
<dbReference type="InterPro" id="IPR036890">
    <property type="entry name" value="HATPase_C_sf"/>
</dbReference>
<evidence type="ECO:0000256" key="8">
    <source>
        <dbReference type="ARBA" id="ARBA00022741"/>
    </source>
</evidence>
<gene>
    <name evidence="21" type="ORF">ACFODX_13050</name>
</gene>
<dbReference type="CDD" id="cd00082">
    <property type="entry name" value="HisKA"/>
    <property type="match status" value="1"/>
</dbReference>
<dbReference type="InterPro" id="IPR004358">
    <property type="entry name" value="Sig_transdc_His_kin-like_C"/>
</dbReference>
<dbReference type="SMART" id="SM00448">
    <property type="entry name" value="REC"/>
    <property type="match status" value="1"/>
</dbReference>
<dbReference type="PANTHER" id="PTHR45339:SF1">
    <property type="entry name" value="HYBRID SIGNAL TRANSDUCTION HISTIDINE KINASE J"/>
    <property type="match status" value="1"/>
</dbReference>
<sequence length="936" mass="104628">MNSARKLKHGNIKSDVWRLIFIPSFVIIILIATSLSYLCISQINKFIDLRGSLLAQKTAHLLYKPVQQNHTELIHHILDASIEEPYIRAVRIYLADSKQYLHSGPQFMGGNDASSPSQQTPGEVRNYHTLRFSHPLVSPDNTRSLGWVELELLTAPFALVRHEAIILTIAITLLCLIIGAYFAISLYYRITEPLEHINNVVRGLARGRLNERVEPQHSSEFLGLAESINTMADYMEAAQADMQSHIDHAIEDLRETLETIEIQNVELDLARKEALEASRVKSEFLANTSHEIRTPLNGILGFINLALKTELNEQQREYLETIRDSAQNLLTVINGILDFSKIESGKLTLDYAPLPIRHSIDEVLNIFAPDAHDKNLQLINYVEPCIPKNLLGDALRFKQVLSNLVSNAIKYSTVGNIIVDVSILQRQETQITLKVCVSDEGIGLTREEQEQLFSPFNQADSSSSREHEGTGLGLAICKGLVERMNGEIGVVSEPDKGSTFWFTARLGIDKRQPAPNQLANLSEYRILLCGENPASVKQLNNLLHEWNANTQSIQAIHDCFPVLRSAHAEHKDFDLLILDIHPGERKIPPVLLNNLAEQLHSEFSCTLIACCTTAHQRLFRAYAEKSRVLFVNKPIAYDALLQTLGRQLDLHIKDVREQQDEEAQRPSANVLLVDDNPANLQLASELLRGLNTQVVQASSGKQAIEACNENEFDVIFMDIQMPGMDGMEATRQIRALEQGKRRTPIIALTAHTITEQKAELLIAGMDDCISKPVNEAQLAHIINRWATLTGKKEVVIQTEDKTINNRPSVPTEDYTGSVDIPLCLKLANNKPALARDMLAMLLAGLESEKQQINSALDANQHEEAGELIHRLYGSSCYCGVPRLKHISGLLDKLFQSGQYEQARDAIPALNHALDDLIRWGTNKDIDALFGLEQTPA</sequence>
<evidence type="ECO:0000256" key="2">
    <source>
        <dbReference type="ARBA" id="ARBA00004651"/>
    </source>
</evidence>
<dbReference type="CDD" id="cd17546">
    <property type="entry name" value="REC_hyHK_CKI1_RcsC-like"/>
    <property type="match status" value="1"/>
</dbReference>
<evidence type="ECO:0000313" key="21">
    <source>
        <dbReference type="EMBL" id="MFC3116493.1"/>
    </source>
</evidence>
<dbReference type="InterPro" id="IPR036097">
    <property type="entry name" value="HisK_dim/P_sf"/>
</dbReference>
<dbReference type="InterPro" id="IPR011006">
    <property type="entry name" value="CheY-like_superfamily"/>
</dbReference>
<dbReference type="Gene3D" id="3.30.565.10">
    <property type="entry name" value="Histidine kinase-like ATPase, C-terminal domain"/>
    <property type="match status" value="1"/>
</dbReference>
<evidence type="ECO:0000256" key="11">
    <source>
        <dbReference type="ARBA" id="ARBA00022989"/>
    </source>
</evidence>
<dbReference type="SUPFAM" id="SSF55874">
    <property type="entry name" value="ATPase domain of HSP90 chaperone/DNA topoisomerase II/histidine kinase"/>
    <property type="match status" value="1"/>
</dbReference>
<evidence type="ECO:0000256" key="9">
    <source>
        <dbReference type="ARBA" id="ARBA00022777"/>
    </source>
</evidence>
<dbReference type="Gene3D" id="1.10.287.130">
    <property type="match status" value="1"/>
</dbReference>
<dbReference type="InterPro" id="IPR003660">
    <property type="entry name" value="HAMP_dom"/>
</dbReference>
<dbReference type="SUPFAM" id="SSF52172">
    <property type="entry name" value="CheY-like"/>
    <property type="match status" value="2"/>
</dbReference>
<dbReference type="Pfam" id="PF00672">
    <property type="entry name" value="HAMP"/>
    <property type="match status" value="1"/>
</dbReference>
<evidence type="ECO:0000256" key="5">
    <source>
        <dbReference type="ARBA" id="ARBA00022553"/>
    </source>
</evidence>
<evidence type="ECO:0000259" key="17">
    <source>
        <dbReference type="PROSITE" id="PS50109"/>
    </source>
</evidence>
<keyword evidence="13 16" id="KW-0472">Membrane</keyword>
<dbReference type="EC" id="2.7.13.3" evidence="3"/>
<dbReference type="SMART" id="SM00387">
    <property type="entry name" value="HATPase_c"/>
    <property type="match status" value="1"/>
</dbReference>
<evidence type="ECO:0000256" key="7">
    <source>
        <dbReference type="ARBA" id="ARBA00022692"/>
    </source>
</evidence>
<evidence type="ECO:0000256" key="13">
    <source>
        <dbReference type="ARBA" id="ARBA00023136"/>
    </source>
</evidence>
<dbReference type="Pfam" id="PF01627">
    <property type="entry name" value="Hpt"/>
    <property type="match status" value="1"/>
</dbReference>
<dbReference type="InterPro" id="IPR008207">
    <property type="entry name" value="Sig_transdc_His_kin_Hpt_dom"/>
</dbReference>
<evidence type="ECO:0000256" key="12">
    <source>
        <dbReference type="ARBA" id="ARBA00023012"/>
    </source>
</evidence>
<protein>
    <recommendedName>
        <fullName evidence="3">histidine kinase</fullName>
        <ecNumber evidence="3">2.7.13.3</ecNumber>
    </recommendedName>
</protein>
<feature type="domain" description="Histidine kinase" evidence="17">
    <location>
        <begin position="287"/>
        <end position="508"/>
    </location>
</feature>
<feature type="domain" description="HAMP" evidence="19">
    <location>
        <begin position="188"/>
        <end position="240"/>
    </location>
</feature>
<keyword evidence="22" id="KW-1185">Reference proteome</keyword>
<keyword evidence="7 16" id="KW-0812">Transmembrane</keyword>
<dbReference type="SMART" id="SM00304">
    <property type="entry name" value="HAMP"/>
    <property type="match status" value="1"/>
</dbReference>
<dbReference type="Proteomes" id="UP001595555">
    <property type="component" value="Unassembled WGS sequence"/>
</dbReference>
<evidence type="ECO:0000256" key="16">
    <source>
        <dbReference type="SAM" id="Phobius"/>
    </source>
</evidence>
<dbReference type="Pfam" id="PF02518">
    <property type="entry name" value="HATPase_c"/>
    <property type="match status" value="1"/>
</dbReference>
<evidence type="ECO:0000259" key="19">
    <source>
        <dbReference type="PROSITE" id="PS50885"/>
    </source>
</evidence>
<evidence type="ECO:0000256" key="10">
    <source>
        <dbReference type="ARBA" id="ARBA00022840"/>
    </source>
</evidence>
<dbReference type="Gene3D" id="3.40.50.2300">
    <property type="match status" value="2"/>
</dbReference>
<dbReference type="PANTHER" id="PTHR45339">
    <property type="entry name" value="HYBRID SIGNAL TRANSDUCTION HISTIDINE KINASE J"/>
    <property type="match status" value="1"/>
</dbReference>
<comment type="caution">
    <text evidence="21">The sequence shown here is derived from an EMBL/GenBank/DDBJ whole genome shotgun (WGS) entry which is preliminary data.</text>
</comment>
<evidence type="ECO:0000256" key="4">
    <source>
        <dbReference type="ARBA" id="ARBA00022475"/>
    </source>
</evidence>
<dbReference type="RefSeq" id="WP_378119786.1">
    <property type="nucleotide sequence ID" value="NZ_JBHRTF010000004.1"/>
</dbReference>
<evidence type="ECO:0000256" key="3">
    <source>
        <dbReference type="ARBA" id="ARBA00012438"/>
    </source>
</evidence>
<evidence type="ECO:0000256" key="14">
    <source>
        <dbReference type="PROSITE-ProRule" id="PRU00110"/>
    </source>
</evidence>
<dbReference type="SMART" id="SM00073">
    <property type="entry name" value="HPT"/>
    <property type="match status" value="1"/>
</dbReference>
<keyword evidence="6" id="KW-0808">Transferase</keyword>
<reference evidence="22" key="1">
    <citation type="journal article" date="2019" name="Int. J. Syst. Evol. Microbiol.">
        <title>The Global Catalogue of Microorganisms (GCM) 10K type strain sequencing project: providing services to taxonomists for standard genome sequencing and annotation.</title>
        <authorList>
            <consortium name="The Broad Institute Genomics Platform"/>
            <consortium name="The Broad Institute Genome Sequencing Center for Infectious Disease"/>
            <person name="Wu L."/>
            <person name="Ma J."/>
        </authorList>
    </citation>
    <scope>NUCLEOTIDE SEQUENCE [LARGE SCALE GENOMIC DNA]</scope>
    <source>
        <strain evidence="22">KCTC 52237</strain>
    </source>
</reference>
<keyword evidence="11 16" id="KW-1133">Transmembrane helix</keyword>
<dbReference type="CDD" id="cd16922">
    <property type="entry name" value="HATPase_EvgS-ArcB-TorS-like"/>
    <property type="match status" value="1"/>
</dbReference>
<dbReference type="InterPro" id="IPR003594">
    <property type="entry name" value="HATPase_dom"/>
</dbReference>
<keyword evidence="5 15" id="KW-0597">Phosphoprotein</keyword>
<feature type="domain" description="Response regulatory" evidence="18">
    <location>
        <begin position="669"/>
        <end position="786"/>
    </location>
</feature>